<evidence type="ECO:0000256" key="4">
    <source>
        <dbReference type="ARBA" id="ARBA00022753"/>
    </source>
</evidence>
<dbReference type="PROSITE" id="PS51310">
    <property type="entry name" value="VPS28_C"/>
    <property type="match status" value="1"/>
</dbReference>
<protein>
    <recommendedName>
        <fullName evidence="2">Vacuolar protein sorting-associated protein 28 homolog</fullName>
    </recommendedName>
    <alternativeName>
        <fullName evidence="8">ESCRT-I complex subunit VPS28</fullName>
    </alternativeName>
</protein>
<reference evidence="13 14" key="1">
    <citation type="submission" date="2015-09" db="EMBL/GenBank/DDBJ databases">
        <title>Trachymyrmex cornetzi WGS genome.</title>
        <authorList>
            <person name="Nygaard S."/>
            <person name="Hu H."/>
            <person name="Boomsma J."/>
            <person name="Zhang G."/>
        </authorList>
    </citation>
    <scope>NUCLEOTIDE SEQUENCE [LARGE SCALE GENOMIC DNA]</scope>
    <source>
        <strain evidence="13">Tcor2-1</strain>
        <tissue evidence="13">Whole body</tissue>
    </source>
</reference>
<dbReference type="EMBL" id="KQ978566">
    <property type="protein sequence ID" value="KYN30113.1"/>
    <property type="molecule type" value="Genomic_DNA"/>
</dbReference>
<dbReference type="PANTHER" id="PTHR12937">
    <property type="entry name" value="VACUOLAR PROTEIN SORTING 28, ISOFORM 2 VPS28"/>
    <property type="match status" value="1"/>
</dbReference>
<accession>A0A151JRW3</accession>
<sequence>MSNYNEIGCSCSGGSALVCNVKPRHVRSLNFGQSILELKPVDQCCVSNRVVIIDDNVAHIPCTEKNDYVRKWLETLENNRCDSQASTVSETSTTTALQTSPILGNGRKRLSKKICVNRNASERRQDNVDHQGSAGHSVNYIMQSNNKPNHECIKSKENKSMGKTQLTPSGMKNVAVDETSPVLGSHRIFKKKRRKKLQYKAENSVSPESSKLHDHKISSSNIKSITEPDSYCNNLREIPVDQNKLENNMDTKAKTKTFIWTEEWESPEKYQRYIETLSPSTQERLSFADSSSNKTDKNDSKIKIGTNSDSKDEECNRLTNTPSSNNNLSHFIEDVETQETAKTSQFSIADKHSIPSGQPFDLDETYSKAEMMLNQSIPLSTNISEIQSLNKITQKTGKSTQTAIISTITTPSRKSPDRNMFTHLLDSGKKRRKIKKGSMAARLHSLINAQVSNIRIWHYRLNKEQDVTSARYISVLVHEYTKQFKNQFLEGILIEDRFNLLQSNVQIEQAEAHNTQVQLKEVLYKNITIMLVCDIVGTLKMVSKVVINVYPPWNILDKYDLTLEAIFGIMSITQDRPELYEEVKLYKNAREREKHDNQADLYAVVNTLQHLEKAYIRDCVTPKEYTAACSKLLVQYRAAFKQVQSDQFPTIDSFTRAFRLDCPAALERIKEDRPITIKDDKGNTSKCIADIVSLFITLMDKLRLEIKAMDQLHPDLRDLMDTMNRLSILPSDFDGKEKVSEWLQTLDNMSASDELSDTQVRQLIFDLETSYNAFNKILHNS</sequence>
<evidence type="ECO:0000259" key="12">
    <source>
        <dbReference type="PROSITE" id="PS51313"/>
    </source>
</evidence>
<dbReference type="InterPro" id="IPR017898">
    <property type="entry name" value="VPS28_N"/>
</dbReference>
<organism evidence="13 14">
    <name type="scientific">Trachymyrmex cornetzi</name>
    <dbReference type="NCBI Taxonomy" id="471704"/>
    <lineage>
        <taxon>Eukaryota</taxon>
        <taxon>Metazoa</taxon>
        <taxon>Ecdysozoa</taxon>
        <taxon>Arthropoda</taxon>
        <taxon>Hexapoda</taxon>
        <taxon>Insecta</taxon>
        <taxon>Pterygota</taxon>
        <taxon>Neoptera</taxon>
        <taxon>Endopterygota</taxon>
        <taxon>Hymenoptera</taxon>
        <taxon>Apocrita</taxon>
        <taxon>Aculeata</taxon>
        <taxon>Formicoidea</taxon>
        <taxon>Formicidae</taxon>
        <taxon>Myrmicinae</taxon>
        <taxon>Trachymyrmex</taxon>
    </lineage>
</organism>
<evidence type="ECO:0000256" key="9">
    <source>
        <dbReference type="PROSITE-ProRule" id="PRU00642"/>
    </source>
</evidence>
<dbReference type="InterPro" id="IPR037206">
    <property type="entry name" value="VPS28_C_sf"/>
</dbReference>
<dbReference type="InterPro" id="IPR037202">
    <property type="entry name" value="ESCRT_assembly_dom"/>
</dbReference>
<dbReference type="Gene3D" id="1.20.1440.200">
    <property type="match status" value="1"/>
</dbReference>
<dbReference type="InterPro" id="IPR038358">
    <property type="entry name" value="VPS28_N_sf"/>
</dbReference>
<evidence type="ECO:0000256" key="8">
    <source>
        <dbReference type="ARBA" id="ARBA00083439"/>
    </source>
</evidence>
<feature type="compositionally biased region" description="Basic residues" evidence="10">
    <location>
        <begin position="189"/>
        <end position="198"/>
    </location>
</feature>
<dbReference type="AlphaFoldDB" id="A0A151JRW3"/>
<evidence type="ECO:0000256" key="10">
    <source>
        <dbReference type="SAM" id="MobiDB-lite"/>
    </source>
</evidence>
<comment type="subcellular location">
    <subcellularLocation>
        <location evidence="1">Endosome</location>
    </subcellularLocation>
</comment>
<dbReference type="SUPFAM" id="SSF140111">
    <property type="entry name" value="Endosomal sorting complex assembly domain"/>
    <property type="match status" value="1"/>
</dbReference>
<evidence type="ECO:0000313" key="14">
    <source>
        <dbReference type="Proteomes" id="UP000078492"/>
    </source>
</evidence>
<dbReference type="InterPro" id="IPR007143">
    <property type="entry name" value="Vps28"/>
</dbReference>
<comment type="function">
    <text evidence="6">Component of the ESCRT-I complex, a regulator of vesicular trafficking process.</text>
</comment>
<dbReference type="Pfam" id="PF03997">
    <property type="entry name" value="VPS28"/>
    <property type="match status" value="1"/>
</dbReference>
<dbReference type="GO" id="GO:0000813">
    <property type="term" value="C:ESCRT I complex"/>
    <property type="evidence" value="ECO:0007669"/>
    <property type="project" value="InterPro"/>
</dbReference>
<dbReference type="SUPFAM" id="SSF140427">
    <property type="entry name" value="VPS28 C-terminal domain-like"/>
    <property type="match status" value="1"/>
</dbReference>
<comment type="similarity">
    <text evidence="9">Belongs to the VPS28 family.</text>
</comment>
<dbReference type="Proteomes" id="UP000078492">
    <property type="component" value="Unassembled WGS sequence"/>
</dbReference>
<dbReference type="GO" id="GO:0043328">
    <property type="term" value="P:protein transport to vacuole involved in ubiquitin-dependent protein catabolic process via the multivesicular body sorting pathway"/>
    <property type="evidence" value="ECO:0007669"/>
    <property type="project" value="TreeGrafter"/>
</dbReference>
<keyword evidence="4" id="KW-0967">Endosome</keyword>
<keyword evidence="5 9" id="KW-0653">Protein transport</keyword>
<dbReference type="FunFam" id="1.20.1440.200:FF:000001">
    <property type="entry name" value="Vacuolar protein sorting-associated protein 28 homolog"/>
    <property type="match status" value="1"/>
</dbReference>
<evidence type="ECO:0000256" key="5">
    <source>
        <dbReference type="ARBA" id="ARBA00022927"/>
    </source>
</evidence>
<dbReference type="GO" id="GO:0044877">
    <property type="term" value="F:protein-containing complex binding"/>
    <property type="evidence" value="ECO:0007669"/>
    <property type="project" value="TreeGrafter"/>
</dbReference>
<evidence type="ECO:0000259" key="11">
    <source>
        <dbReference type="PROSITE" id="PS51310"/>
    </source>
</evidence>
<name>A0A151JRW3_9HYME</name>
<proteinExistence type="inferred from homology"/>
<dbReference type="FunFam" id="1.20.120.1130:FF:000001">
    <property type="entry name" value="Vacuolar protein sorting-associated protein 28 homolog"/>
    <property type="match status" value="1"/>
</dbReference>
<keyword evidence="14" id="KW-1185">Reference proteome</keyword>
<evidence type="ECO:0000256" key="7">
    <source>
        <dbReference type="ARBA" id="ARBA00066174"/>
    </source>
</evidence>
<evidence type="ECO:0000313" key="13">
    <source>
        <dbReference type="EMBL" id="KYN30113.1"/>
    </source>
</evidence>
<dbReference type="PROSITE" id="PS51313">
    <property type="entry name" value="VPS28_N"/>
    <property type="match status" value="1"/>
</dbReference>
<evidence type="ECO:0000256" key="2">
    <source>
        <dbReference type="ARBA" id="ARBA00020968"/>
    </source>
</evidence>
<feature type="domain" description="VPS28 C-terminal" evidence="11">
    <location>
        <begin position="683"/>
        <end position="779"/>
    </location>
</feature>
<dbReference type="Gene3D" id="1.20.120.1130">
    <property type="match status" value="1"/>
</dbReference>
<evidence type="ECO:0000256" key="3">
    <source>
        <dbReference type="ARBA" id="ARBA00022448"/>
    </source>
</evidence>
<gene>
    <name evidence="13" type="ORF">ALC57_00445</name>
</gene>
<feature type="domain" description="VPS28 N-terminal" evidence="12">
    <location>
        <begin position="572"/>
        <end position="679"/>
    </location>
</feature>
<feature type="region of interest" description="Disordered" evidence="10">
    <location>
        <begin position="281"/>
        <end position="328"/>
    </location>
</feature>
<feature type="compositionally biased region" description="Low complexity" evidence="10">
    <location>
        <begin position="317"/>
        <end position="328"/>
    </location>
</feature>
<dbReference type="InterPro" id="IPR017899">
    <property type="entry name" value="VPS28_C"/>
</dbReference>
<evidence type="ECO:0000256" key="1">
    <source>
        <dbReference type="ARBA" id="ARBA00004177"/>
    </source>
</evidence>
<dbReference type="STRING" id="471704.A0A151JRW3"/>
<comment type="subunit">
    <text evidence="7">Component of the ESCRT-I complex (endosomal sorting complex required for transport I).</text>
</comment>
<keyword evidence="3 9" id="KW-0813">Transport</keyword>
<feature type="region of interest" description="Disordered" evidence="10">
    <location>
        <begin position="189"/>
        <end position="219"/>
    </location>
</feature>
<evidence type="ECO:0000256" key="6">
    <source>
        <dbReference type="ARBA" id="ARBA00056039"/>
    </source>
</evidence>
<dbReference type="PANTHER" id="PTHR12937:SF0">
    <property type="entry name" value="VACUOLAR PROTEIN SORTING-ASSOCIATED PROTEIN 28 HOMOLOG"/>
    <property type="match status" value="1"/>
</dbReference>